<organism evidence="3 4">
    <name type="scientific">Prymnesium parvum</name>
    <name type="common">Toxic golden alga</name>
    <dbReference type="NCBI Taxonomy" id="97485"/>
    <lineage>
        <taxon>Eukaryota</taxon>
        <taxon>Haptista</taxon>
        <taxon>Haptophyta</taxon>
        <taxon>Prymnesiophyceae</taxon>
        <taxon>Prymnesiales</taxon>
        <taxon>Prymnesiaceae</taxon>
        <taxon>Prymnesium</taxon>
    </lineage>
</organism>
<dbReference type="PANTHER" id="PTHR43213">
    <property type="entry name" value="BIFUNCTIONAL DTTP/UTP PYROPHOSPHATASE/METHYLTRANSFERASE PROTEIN-RELATED"/>
    <property type="match status" value="1"/>
</dbReference>
<comment type="caution">
    <text evidence="3">The sequence shown here is derived from an EMBL/GenBank/DDBJ whole genome shotgun (WGS) entry which is preliminary data.</text>
</comment>
<evidence type="ECO:0000256" key="2">
    <source>
        <dbReference type="ARBA" id="ARBA00022801"/>
    </source>
</evidence>
<name>A0AB34IZ88_PRYPA</name>
<dbReference type="Proteomes" id="UP001515480">
    <property type="component" value="Unassembled WGS sequence"/>
</dbReference>
<dbReference type="Gene3D" id="3.90.950.10">
    <property type="match status" value="1"/>
</dbReference>
<dbReference type="PANTHER" id="PTHR43213:SF5">
    <property type="entry name" value="BIFUNCTIONAL DTTP_UTP PYROPHOSPHATASE_METHYLTRANSFERASE PROTEIN-RELATED"/>
    <property type="match status" value="1"/>
</dbReference>
<proteinExistence type="inferred from homology"/>
<protein>
    <recommendedName>
        <fullName evidence="5">Nucleic acid-binding protein asmtl</fullName>
    </recommendedName>
</protein>
<dbReference type="InterPro" id="IPR029001">
    <property type="entry name" value="ITPase-like_fam"/>
</dbReference>
<keyword evidence="2" id="KW-0378">Hydrolase</keyword>
<dbReference type="NCBIfam" id="TIGR00172">
    <property type="entry name" value="maf"/>
    <property type="match status" value="1"/>
</dbReference>
<dbReference type="InterPro" id="IPR003697">
    <property type="entry name" value="Maf-like"/>
</dbReference>
<dbReference type="GO" id="GO:0047429">
    <property type="term" value="F:nucleoside triphosphate diphosphatase activity"/>
    <property type="evidence" value="ECO:0007669"/>
    <property type="project" value="InterPro"/>
</dbReference>
<evidence type="ECO:0000313" key="3">
    <source>
        <dbReference type="EMBL" id="KAL1510573.1"/>
    </source>
</evidence>
<comment type="cofactor">
    <cofactor evidence="1">
        <name>a divalent metal cation</name>
        <dbReference type="ChEBI" id="CHEBI:60240"/>
    </cofactor>
</comment>
<accession>A0AB34IZ88</accession>
<dbReference type="AlphaFoldDB" id="A0AB34IZ88"/>
<dbReference type="PIRSF" id="PIRSF006305">
    <property type="entry name" value="Maf"/>
    <property type="match status" value="1"/>
</dbReference>
<reference evidence="3 4" key="1">
    <citation type="journal article" date="2024" name="Science">
        <title>Giant polyketide synthase enzymes in the biosynthesis of giant marine polyether toxins.</title>
        <authorList>
            <person name="Fallon T.R."/>
            <person name="Shende V.V."/>
            <person name="Wierzbicki I.H."/>
            <person name="Pendleton A.L."/>
            <person name="Watervoot N.F."/>
            <person name="Auber R.P."/>
            <person name="Gonzalez D.J."/>
            <person name="Wisecaver J.H."/>
            <person name="Moore B.S."/>
        </authorList>
    </citation>
    <scope>NUCLEOTIDE SEQUENCE [LARGE SCALE GENOMIC DNA]</scope>
    <source>
        <strain evidence="3 4">12B1</strain>
    </source>
</reference>
<dbReference type="EMBL" id="JBGBPQ010000015">
    <property type="protein sequence ID" value="KAL1510573.1"/>
    <property type="molecule type" value="Genomic_DNA"/>
</dbReference>
<keyword evidence="4" id="KW-1185">Reference proteome</keyword>
<dbReference type="CDD" id="cd00555">
    <property type="entry name" value="Maf"/>
    <property type="match status" value="1"/>
</dbReference>
<dbReference type="SUPFAM" id="SSF52972">
    <property type="entry name" value="ITPase-like"/>
    <property type="match status" value="1"/>
</dbReference>
<evidence type="ECO:0000313" key="4">
    <source>
        <dbReference type="Proteomes" id="UP001515480"/>
    </source>
</evidence>
<evidence type="ECO:0008006" key="5">
    <source>
        <dbReference type="Google" id="ProtNLM"/>
    </source>
</evidence>
<dbReference type="Pfam" id="PF02545">
    <property type="entry name" value="Maf"/>
    <property type="match status" value="1"/>
</dbReference>
<sequence>MLSDRAALRAAHLILASGSPRRVEIFNEVLQLEARVVPSTFPENLDKSLYTPTEYVQENARLKAMEVYTRLMSEAEGPPRLVVGADTVVVLEGEILEKPKSEEHAREMLRRLSGGSHEVSTGVALIYGPAGADASDVAPHTEMFVETTKVEFGELSSETIDAYVESGEPMDKAGAYGIQGVGGSFVSSITGCYFNVVGFPMHRFCTKLDLKRLTM</sequence>
<dbReference type="HAMAP" id="MF_00528">
    <property type="entry name" value="Maf"/>
    <property type="match status" value="1"/>
</dbReference>
<evidence type="ECO:0000256" key="1">
    <source>
        <dbReference type="ARBA" id="ARBA00001968"/>
    </source>
</evidence>
<gene>
    <name evidence="3" type="ORF">AB1Y20_006874</name>
</gene>